<evidence type="ECO:0000256" key="3">
    <source>
        <dbReference type="ARBA" id="ARBA00023052"/>
    </source>
</evidence>
<comment type="similarity">
    <text evidence="4">Belongs to the BCKDHA family.</text>
</comment>
<feature type="domain" description="Dehydrogenase E1 component" evidence="5">
    <location>
        <begin position="48"/>
        <end position="254"/>
    </location>
</feature>
<comment type="function">
    <text evidence="4">The branched-chain alpha-keto dehydrogenase complex catalyzes the overall conversion of alpha-keto acids to acyl-CoA and CO(2). It contains multiple copies of three enzymatic components: branched-chain alpha-keto acid decarboxylase (E1), lipoamide acyltransferase (E2) and lipoamide dehydrogenase (E3).</text>
</comment>
<evidence type="ECO:0000256" key="2">
    <source>
        <dbReference type="ARBA" id="ARBA00023002"/>
    </source>
</evidence>
<dbReference type="InterPro" id="IPR029061">
    <property type="entry name" value="THDP-binding"/>
</dbReference>
<comment type="cofactor">
    <cofactor evidence="1 4">
        <name>thiamine diphosphate</name>
        <dbReference type="ChEBI" id="CHEBI:58937"/>
    </cofactor>
</comment>
<dbReference type="PANTHER" id="PTHR43380">
    <property type="entry name" value="2-OXOISOVALERATE DEHYDROGENASE SUBUNIT ALPHA, MITOCHONDRIAL"/>
    <property type="match status" value="1"/>
</dbReference>
<name>A0ABU2M416_9ACTN</name>
<evidence type="ECO:0000259" key="5">
    <source>
        <dbReference type="Pfam" id="PF00676"/>
    </source>
</evidence>
<dbReference type="PANTHER" id="PTHR43380:SF1">
    <property type="entry name" value="2-OXOISOVALERATE DEHYDROGENASE SUBUNIT ALPHA, MITOCHONDRIAL"/>
    <property type="match status" value="1"/>
</dbReference>
<dbReference type="RefSeq" id="WP_311510126.1">
    <property type="nucleotide sequence ID" value="NZ_JAVREP010000001.1"/>
</dbReference>
<proteinExistence type="inferred from homology"/>
<evidence type="ECO:0000256" key="1">
    <source>
        <dbReference type="ARBA" id="ARBA00001964"/>
    </source>
</evidence>
<keyword evidence="7" id="KW-1185">Reference proteome</keyword>
<organism evidence="6 7">
    <name type="scientific">Nocardiopsis lambiniae</name>
    <dbReference type="NCBI Taxonomy" id="3075539"/>
    <lineage>
        <taxon>Bacteria</taxon>
        <taxon>Bacillati</taxon>
        <taxon>Actinomycetota</taxon>
        <taxon>Actinomycetes</taxon>
        <taxon>Streptosporangiales</taxon>
        <taxon>Nocardiopsidaceae</taxon>
        <taxon>Nocardiopsis</taxon>
    </lineage>
</organism>
<accession>A0ABU2M416</accession>
<comment type="caution">
    <text evidence="6">The sequence shown here is derived from an EMBL/GenBank/DDBJ whole genome shotgun (WGS) entry which is preliminary data.</text>
</comment>
<comment type="catalytic activity">
    <reaction evidence="4">
        <text>N(6)-[(R)-lipoyl]-L-lysyl-[protein] + 3-methyl-2-oxobutanoate + H(+) = N(6)-[(R)-S(8)-2-methylpropanoyldihydrolipoyl]-L-lysyl-[protein] + CO2</text>
        <dbReference type="Rhea" id="RHEA:13457"/>
        <dbReference type="Rhea" id="RHEA-COMP:10474"/>
        <dbReference type="Rhea" id="RHEA-COMP:10497"/>
        <dbReference type="ChEBI" id="CHEBI:11851"/>
        <dbReference type="ChEBI" id="CHEBI:15378"/>
        <dbReference type="ChEBI" id="CHEBI:16526"/>
        <dbReference type="ChEBI" id="CHEBI:83099"/>
        <dbReference type="ChEBI" id="CHEBI:83142"/>
        <dbReference type="EC" id="1.2.4.4"/>
    </reaction>
</comment>
<protein>
    <recommendedName>
        <fullName evidence="4">2-oxoisovalerate dehydrogenase subunit alpha</fullName>
        <ecNumber evidence="4">1.2.4.4</ecNumber>
    </recommendedName>
    <alternativeName>
        <fullName evidence="4">Branched-chain alpha-keto acid dehydrogenase E1 component alpha chain</fullName>
    </alternativeName>
</protein>
<dbReference type="Proteomes" id="UP001183390">
    <property type="component" value="Unassembled WGS sequence"/>
</dbReference>
<reference evidence="7" key="1">
    <citation type="submission" date="2023-07" db="EMBL/GenBank/DDBJ databases">
        <title>30 novel species of actinomycetes from the DSMZ collection.</title>
        <authorList>
            <person name="Nouioui I."/>
        </authorList>
    </citation>
    <scope>NUCLEOTIDE SEQUENCE [LARGE SCALE GENOMIC DNA]</scope>
    <source>
        <strain evidence="7">DSM 44743</strain>
    </source>
</reference>
<dbReference type="SUPFAM" id="SSF52518">
    <property type="entry name" value="Thiamin diphosphate-binding fold (THDP-binding)"/>
    <property type="match status" value="1"/>
</dbReference>
<sequence>MEYTDERNRPAPGPSSVEPVRLVDRYGRRVEHPSFALPDSSTLIRLHRAMVIARRFDRAADELAGHGLLSSYPPSAGQEAAQVGGVLALSEGDWLFPTYRDAVAVASHGVDPLKALTPFRTDRRGGYDPHRYRCAPQCTPPATNASKAVEVTYSARRQGRNMAALALVGDGITGTGDARDAYGFAAVWNAPVVFLVRQARWAVDPMAGPMGSVGHDLKGHRVDGGDAAAVYSVVSRALAEARSGGGPALVEVITDTAAPLCHPSGEGRRPEHDPLLRSEALVRREGLLGDPGETERALADFEVRAERVATLLRDRLAGEEASSAPRRWVPAP</sequence>
<evidence type="ECO:0000256" key="4">
    <source>
        <dbReference type="RuleBase" id="RU365014"/>
    </source>
</evidence>
<dbReference type="Gene3D" id="3.40.50.970">
    <property type="match status" value="1"/>
</dbReference>
<keyword evidence="2 4" id="KW-0560">Oxidoreductase</keyword>
<dbReference type="InterPro" id="IPR001017">
    <property type="entry name" value="DH_E1"/>
</dbReference>
<keyword evidence="3 4" id="KW-0786">Thiamine pyrophosphate</keyword>
<dbReference type="EMBL" id="JAVREP010000001">
    <property type="protein sequence ID" value="MDT0327339.1"/>
    <property type="molecule type" value="Genomic_DNA"/>
</dbReference>
<evidence type="ECO:0000313" key="7">
    <source>
        <dbReference type="Proteomes" id="UP001183390"/>
    </source>
</evidence>
<dbReference type="Pfam" id="PF00676">
    <property type="entry name" value="E1_dh"/>
    <property type="match status" value="1"/>
</dbReference>
<dbReference type="InterPro" id="IPR050771">
    <property type="entry name" value="Alpha-ketoacid_DH_E1_comp"/>
</dbReference>
<dbReference type="EC" id="1.2.4.4" evidence="4"/>
<gene>
    <name evidence="6" type="ORF">RM479_02830</name>
</gene>
<evidence type="ECO:0000313" key="6">
    <source>
        <dbReference type="EMBL" id="MDT0327339.1"/>
    </source>
</evidence>